<sequence length="475" mass="52893">MCWKDPAGSDPYEYQVGFNNHFSVTHPSAPGALPTRGNNPQKAPYGLYTEQLSGTAFTVPRHLSQRTWLYRIRPSVSHTPFKPVPHPHIISSFTNLDDSRLYPTPTQLRWDPFDLDDEKANWVEGLQTVAGAGETQTKMGLAIHVYGFGRDMVDESFYNSDGDMLIVPVVGTLDIVTEFGKLWVPPGEICVLPRGIKFSVKRGPLVETNCRDMPSGWKGYILETFSALHFTLPDLGPIGANGLANPQDFKYPVPWFEDKDYGASTPSRSSHFTIINKFLGKIYHATQNHSPYNVVAYNGNYLPYKYPLSEFSPVGSISHDHPDPSIFTVLSLPNPATPGTALADFVLFPPRWLVAERTFRPPYFHRNVMTEFMVNIKGEYDAKDAGQGGFVPGGASLHSMNAAHGPDRATYEKELARQDGPKKVGDGSLAIMFETSLQLVPTKWAVEGCGKRQMAYSEVWEGFEVSWRKEKPEGA</sequence>
<dbReference type="InterPro" id="IPR011051">
    <property type="entry name" value="RmlC_Cupin_sf"/>
</dbReference>
<evidence type="ECO:0000313" key="16">
    <source>
        <dbReference type="Proteomes" id="UP000267821"/>
    </source>
</evidence>
<dbReference type="NCBIfam" id="TIGR01015">
    <property type="entry name" value="hmgA"/>
    <property type="match status" value="1"/>
</dbReference>
<organism evidence="15 16">
    <name type="scientific">Terfezia boudieri ATCC MYA-4762</name>
    <dbReference type="NCBI Taxonomy" id="1051890"/>
    <lineage>
        <taxon>Eukaryota</taxon>
        <taxon>Fungi</taxon>
        <taxon>Dikarya</taxon>
        <taxon>Ascomycota</taxon>
        <taxon>Pezizomycotina</taxon>
        <taxon>Pezizomycetes</taxon>
        <taxon>Pezizales</taxon>
        <taxon>Pezizaceae</taxon>
        <taxon>Terfezia</taxon>
    </lineage>
</organism>
<evidence type="ECO:0000256" key="2">
    <source>
        <dbReference type="ARBA" id="ARBA00004704"/>
    </source>
</evidence>
<dbReference type="OrthoDB" id="1689029at2759"/>
<evidence type="ECO:0000256" key="1">
    <source>
        <dbReference type="ARBA" id="ARBA00001962"/>
    </source>
</evidence>
<evidence type="ECO:0000259" key="14">
    <source>
        <dbReference type="Pfam" id="PF20510"/>
    </source>
</evidence>
<gene>
    <name evidence="15" type="ORF">L211DRAFT_788620</name>
</gene>
<protein>
    <recommendedName>
        <fullName evidence="4">homogentisate 1,2-dioxygenase</fullName>
        <ecNumber evidence="4">1.13.11.5</ecNumber>
    </recommendedName>
</protein>
<keyword evidence="9 12" id="KW-0408">Iron</keyword>
<dbReference type="GO" id="GO:0006559">
    <property type="term" value="P:L-phenylalanine catabolic process"/>
    <property type="evidence" value="ECO:0007669"/>
    <property type="project" value="UniProtKB-UniPathway"/>
</dbReference>
<dbReference type="InParanoid" id="A0A3N4LHY7"/>
<feature type="domain" description="Homogentisate 1,2-dioxygenase N-terminal" evidence="14">
    <location>
        <begin position="13"/>
        <end position="308"/>
    </location>
</feature>
<dbReference type="FunFam" id="2.60.120.10:FF:000034">
    <property type="entry name" value="Homogentisate 1,2-dioxygenase"/>
    <property type="match status" value="1"/>
</dbReference>
<dbReference type="Proteomes" id="UP000267821">
    <property type="component" value="Unassembled WGS sequence"/>
</dbReference>
<evidence type="ECO:0000256" key="12">
    <source>
        <dbReference type="PIRSR" id="PIRSR605708-2"/>
    </source>
</evidence>
<dbReference type="UniPathway" id="UPA00139">
    <property type="reaction ID" value="UER00339"/>
</dbReference>
<evidence type="ECO:0000256" key="10">
    <source>
        <dbReference type="ARBA" id="ARBA00023232"/>
    </source>
</evidence>
<dbReference type="InterPro" id="IPR046451">
    <property type="entry name" value="HgmA_C"/>
</dbReference>
<comment type="cofactor">
    <cofactor evidence="1 12">
        <name>Fe cation</name>
        <dbReference type="ChEBI" id="CHEBI:24875"/>
    </cofactor>
</comment>
<evidence type="ECO:0000256" key="5">
    <source>
        <dbReference type="ARBA" id="ARBA00022723"/>
    </source>
</evidence>
<dbReference type="EMBL" id="ML121551">
    <property type="protein sequence ID" value="RPB22514.1"/>
    <property type="molecule type" value="Genomic_DNA"/>
</dbReference>
<dbReference type="AlphaFoldDB" id="A0A3N4LHY7"/>
<evidence type="ECO:0000256" key="11">
    <source>
        <dbReference type="PIRSR" id="PIRSR605708-1"/>
    </source>
</evidence>
<keyword evidence="10" id="KW-0585">Phenylalanine catabolism</keyword>
<dbReference type="GO" id="GO:0006572">
    <property type="term" value="P:L-tyrosine catabolic process"/>
    <property type="evidence" value="ECO:0007669"/>
    <property type="project" value="UniProtKB-KW"/>
</dbReference>
<dbReference type="CDD" id="cd07000">
    <property type="entry name" value="cupin_HGO_N"/>
    <property type="match status" value="1"/>
</dbReference>
<dbReference type="PANTHER" id="PTHR11056">
    <property type="entry name" value="HOMOGENTISATE 1,2-DIOXYGENASE"/>
    <property type="match status" value="1"/>
</dbReference>
<dbReference type="Pfam" id="PF04209">
    <property type="entry name" value="HgmA_C"/>
    <property type="match status" value="1"/>
</dbReference>
<evidence type="ECO:0000256" key="4">
    <source>
        <dbReference type="ARBA" id="ARBA00013127"/>
    </source>
</evidence>
<keyword evidence="7 15" id="KW-0223">Dioxygenase</keyword>
<comment type="similarity">
    <text evidence="3">Belongs to the homogentisate dioxygenase family.</text>
</comment>
<keyword evidence="8" id="KW-0560">Oxidoreductase</keyword>
<proteinExistence type="inferred from homology"/>
<dbReference type="InterPro" id="IPR046452">
    <property type="entry name" value="HgmA_N"/>
</dbReference>
<keyword evidence="6" id="KW-0828">Tyrosine catabolism</keyword>
<keyword evidence="5 12" id="KW-0479">Metal-binding</keyword>
<evidence type="ECO:0000256" key="7">
    <source>
        <dbReference type="ARBA" id="ARBA00022964"/>
    </source>
</evidence>
<name>A0A3N4LHY7_9PEZI</name>
<feature type="binding site" evidence="12">
    <location>
        <position position="404"/>
    </location>
    <ligand>
        <name>Fe cation</name>
        <dbReference type="ChEBI" id="CHEBI:24875"/>
    </ligand>
</feature>
<evidence type="ECO:0000256" key="9">
    <source>
        <dbReference type="ARBA" id="ARBA00023004"/>
    </source>
</evidence>
<dbReference type="GO" id="GO:0004411">
    <property type="term" value="F:homogentisate 1,2-dioxygenase activity"/>
    <property type="evidence" value="ECO:0007669"/>
    <property type="project" value="UniProtKB-EC"/>
</dbReference>
<dbReference type="Pfam" id="PF20510">
    <property type="entry name" value="HgmA_N"/>
    <property type="match status" value="1"/>
</dbReference>
<evidence type="ECO:0000256" key="8">
    <source>
        <dbReference type="ARBA" id="ARBA00023002"/>
    </source>
</evidence>
<comment type="pathway">
    <text evidence="2">Amino-acid degradation; L-phenylalanine degradation; acetoacetate and fumarate from L-phenylalanine: step 4/6.</text>
</comment>
<accession>A0A3N4LHY7</accession>
<dbReference type="Gene3D" id="2.60.120.10">
    <property type="entry name" value="Jelly Rolls"/>
    <property type="match status" value="1"/>
</dbReference>
<feature type="binding site" evidence="12">
    <location>
        <position position="380"/>
    </location>
    <ligand>
        <name>homogentisate</name>
        <dbReference type="ChEBI" id="CHEBI:16169"/>
    </ligand>
</feature>
<evidence type="ECO:0000256" key="3">
    <source>
        <dbReference type="ARBA" id="ARBA00007757"/>
    </source>
</evidence>
<evidence type="ECO:0000256" key="6">
    <source>
        <dbReference type="ARBA" id="ARBA00022878"/>
    </source>
</evidence>
<dbReference type="GO" id="GO:0005737">
    <property type="term" value="C:cytoplasm"/>
    <property type="evidence" value="ECO:0007669"/>
    <property type="project" value="TreeGrafter"/>
</dbReference>
<dbReference type="EC" id="1.13.11.5" evidence="4"/>
<dbReference type="SUPFAM" id="SSF51182">
    <property type="entry name" value="RmlC-like cupins"/>
    <property type="match status" value="1"/>
</dbReference>
<feature type="binding site" evidence="12">
    <location>
        <position position="404"/>
    </location>
    <ligand>
        <name>homogentisate</name>
        <dbReference type="ChEBI" id="CHEBI:16169"/>
    </ligand>
</feature>
<dbReference type="STRING" id="1051890.A0A3N4LHY7"/>
<evidence type="ECO:0000313" key="15">
    <source>
        <dbReference type="EMBL" id="RPB22514.1"/>
    </source>
</evidence>
<evidence type="ECO:0000259" key="13">
    <source>
        <dbReference type="Pfam" id="PF04209"/>
    </source>
</evidence>
<feature type="active site" description="Proton acceptor" evidence="11">
    <location>
        <position position="321"/>
    </location>
</feature>
<dbReference type="PANTHER" id="PTHR11056:SF0">
    <property type="entry name" value="HOMOGENTISATE 1,2-DIOXYGENASE"/>
    <property type="match status" value="1"/>
</dbReference>
<feature type="binding site" evidence="12">
    <location>
        <position position="371"/>
    </location>
    <ligand>
        <name>Fe cation</name>
        <dbReference type="ChEBI" id="CHEBI:24875"/>
    </ligand>
</feature>
<feature type="binding site" evidence="12">
    <location>
        <position position="365"/>
    </location>
    <ligand>
        <name>Fe cation</name>
        <dbReference type="ChEBI" id="CHEBI:24875"/>
    </ligand>
</feature>
<keyword evidence="16" id="KW-1185">Reference proteome</keyword>
<reference evidence="15 16" key="1">
    <citation type="journal article" date="2018" name="Nat. Ecol. Evol.">
        <title>Pezizomycetes genomes reveal the molecular basis of ectomycorrhizal truffle lifestyle.</title>
        <authorList>
            <person name="Murat C."/>
            <person name="Payen T."/>
            <person name="Noel B."/>
            <person name="Kuo A."/>
            <person name="Morin E."/>
            <person name="Chen J."/>
            <person name="Kohler A."/>
            <person name="Krizsan K."/>
            <person name="Balestrini R."/>
            <person name="Da Silva C."/>
            <person name="Montanini B."/>
            <person name="Hainaut M."/>
            <person name="Levati E."/>
            <person name="Barry K.W."/>
            <person name="Belfiori B."/>
            <person name="Cichocki N."/>
            <person name="Clum A."/>
            <person name="Dockter R.B."/>
            <person name="Fauchery L."/>
            <person name="Guy J."/>
            <person name="Iotti M."/>
            <person name="Le Tacon F."/>
            <person name="Lindquist E.A."/>
            <person name="Lipzen A."/>
            <person name="Malagnac F."/>
            <person name="Mello A."/>
            <person name="Molinier V."/>
            <person name="Miyauchi S."/>
            <person name="Poulain J."/>
            <person name="Riccioni C."/>
            <person name="Rubini A."/>
            <person name="Sitrit Y."/>
            <person name="Splivallo R."/>
            <person name="Traeger S."/>
            <person name="Wang M."/>
            <person name="Zifcakova L."/>
            <person name="Wipf D."/>
            <person name="Zambonelli A."/>
            <person name="Paolocci F."/>
            <person name="Nowrousian M."/>
            <person name="Ottonello S."/>
            <person name="Baldrian P."/>
            <person name="Spatafora J.W."/>
            <person name="Henrissat B."/>
            <person name="Nagy L.G."/>
            <person name="Aury J.M."/>
            <person name="Wincker P."/>
            <person name="Grigoriev I.V."/>
            <person name="Bonfante P."/>
            <person name="Martin F.M."/>
        </authorList>
    </citation>
    <scope>NUCLEOTIDE SEQUENCE [LARGE SCALE GENOMIC DNA]</scope>
    <source>
        <strain evidence="15 16">ATCC MYA-4762</strain>
    </source>
</reference>
<feature type="domain" description="Homogentisate 1,2-dioxygenase C-terminal" evidence="13">
    <location>
        <begin position="310"/>
        <end position="464"/>
    </location>
</feature>
<dbReference type="InterPro" id="IPR014710">
    <property type="entry name" value="RmlC-like_jellyroll"/>
</dbReference>
<dbReference type="GO" id="GO:0046872">
    <property type="term" value="F:metal ion binding"/>
    <property type="evidence" value="ECO:0007669"/>
    <property type="project" value="UniProtKB-KW"/>
</dbReference>
<dbReference type="InterPro" id="IPR005708">
    <property type="entry name" value="Homogentis_dOase"/>
</dbReference>